<gene>
    <name evidence="10" type="ORF">GPA24_11540</name>
</gene>
<evidence type="ECO:0000256" key="4">
    <source>
        <dbReference type="ARBA" id="ARBA00022452"/>
    </source>
</evidence>
<dbReference type="PANTHER" id="PTHR30026">
    <property type="entry name" value="OUTER MEMBRANE PROTEIN TOLC"/>
    <property type="match status" value="1"/>
</dbReference>
<evidence type="ECO:0000256" key="1">
    <source>
        <dbReference type="ARBA" id="ARBA00004442"/>
    </source>
</evidence>
<evidence type="ECO:0000256" key="2">
    <source>
        <dbReference type="ARBA" id="ARBA00007613"/>
    </source>
</evidence>
<evidence type="ECO:0000256" key="3">
    <source>
        <dbReference type="ARBA" id="ARBA00022448"/>
    </source>
</evidence>
<evidence type="ECO:0000256" key="7">
    <source>
        <dbReference type="ARBA" id="ARBA00023237"/>
    </source>
</evidence>
<keyword evidence="5" id="KW-0812">Transmembrane</keyword>
<comment type="similarity">
    <text evidence="2">Belongs to the outer membrane factor (OMF) (TC 1.B.17) family.</text>
</comment>
<accession>A0ABX1NWL6</accession>
<dbReference type="Pfam" id="PF02321">
    <property type="entry name" value="OEP"/>
    <property type="match status" value="2"/>
</dbReference>
<dbReference type="Gene3D" id="1.20.1600.10">
    <property type="entry name" value="Outer membrane efflux proteins (OEP)"/>
    <property type="match status" value="1"/>
</dbReference>
<dbReference type="InterPro" id="IPR003423">
    <property type="entry name" value="OMP_efflux"/>
</dbReference>
<comment type="subcellular location">
    <subcellularLocation>
        <location evidence="1">Cell outer membrane</location>
    </subcellularLocation>
</comment>
<evidence type="ECO:0000256" key="8">
    <source>
        <dbReference type="SAM" id="Coils"/>
    </source>
</evidence>
<keyword evidence="8" id="KW-0175">Coiled coil</keyword>
<evidence type="ECO:0000256" key="9">
    <source>
        <dbReference type="SAM" id="SignalP"/>
    </source>
</evidence>
<name>A0ABX1NWL6_9RHOO</name>
<feature type="signal peptide" evidence="9">
    <location>
        <begin position="1"/>
        <end position="19"/>
    </location>
</feature>
<comment type="caution">
    <text evidence="10">The sequence shown here is derived from an EMBL/GenBank/DDBJ whole genome shotgun (WGS) entry which is preliminary data.</text>
</comment>
<dbReference type="InterPro" id="IPR051906">
    <property type="entry name" value="TolC-like"/>
</dbReference>
<dbReference type="InterPro" id="IPR010130">
    <property type="entry name" value="T1SS_OMP_TolC"/>
</dbReference>
<keyword evidence="7" id="KW-0998">Cell outer membrane</keyword>
<evidence type="ECO:0000313" key="10">
    <source>
        <dbReference type="EMBL" id="NMG16166.1"/>
    </source>
</evidence>
<feature type="coiled-coil region" evidence="8">
    <location>
        <begin position="319"/>
        <end position="346"/>
    </location>
</feature>
<evidence type="ECO:0000313" key="11">
    <source>
        <dbReference type="Proteomes" id="UP000633943"/>
    </source>
</evidence>
<proteinExistence type="inferred from homology"/>
<dbReference type="NCBIfam" id="TIGR01844">
    <property type="entry name" value="type_I_sec_TolC"/>
    <property type="match status" value="1"/>
</dbReference>
<keyword evidence="9" id="KW-0732">Signal</keyword>
<evidence type="ECO:0000256" key="5">
    <source>
        <dbReference type="ARBA" id="ARBA00022692"/>
    </source>
</evidence>
<dbReference type="Proteomes" id="UP000633943">
    <property type="component" value="Unassembled WGS sequence"/>
</dbReference>
<protein>
    <submittedName>
        <fullName evidence="10">TolC family outer membrane protein</fullName>
    </submittedName>
</protein>
<evidence type="ECO:0000256" key="6">
    <source>
        <dbReference type="ARBA" id="ARBA00023136"/>
    </source>
</evidence>
<dbReference type="PANTHER" id="PTHR30026:SF20">
    <property type="entry name" value="OUTER MEMBRANE PROTEIN TOLC"/>
    <property type="match status" value="1"/>
</dbReference>
<feature type="chain" id="PRO_5046364509" evidence="9">
    <location>
        <begin position="20"/>
        <end position="453"/>
    </location>
</feature>
<keyword evidence="3" id="KW-0813">Transport</keyword>
<dbReference type="EMBL" id="WTVP01000029">
    <property type="protein sequence ID" value="NMG16166.1"/>
    <property type="molecule type" value="Genomic_DNA"/>
</dbReference>
<keyword evidence="6" id="KW-0472">Membrane</keyword>
<dbReference type="SUPFAM" id="SSF56954">
    <property type="entry name" value="Outer membrane efflux proteins (OEP)"/>
    <property type="match status" value="1"/>
</dbReference>
<reference evidence="10 11" key="1">
    <citation type="submission" date="2019-12" db="EMBL/GenBank/DDBJ databases">
        <title>Comparative genomics gives insights into the taxonomy of the Azoarcus-Aromatoleum group and reveals separate origins of nif in the plant-associated Azoarcus and non-plant-associated Aromatoleum sub-groups.</title>
        <authorList>
            <person name="Lafos M."/>
            <person name="Maluk M."/>
            <person name="Batista M."/>
            <person name="Junghare M."/>
            <person name="Carmona M."/>
            <person name="Faoro H."/>
            <person name="Cruz L.M."/>
            <person name="Battistoni F."/>
            <person name="De Souza E."/>
            <person name="Pedrosa F."/>
            <person name="Chen W.-M."/>
            <person name="Poole P.S."/>
            <person name="Dixon R.A."/>
            <person name="James E.K."/>
        </authorList>
    </citation>
    <scope>NUCLEOTIDE SEQUENCE [LARGE SCALE GENOMIC DNA]</scope>
    <source>
        <strain evidence="10 11">PbN1</strain>
    </source>
</reference>
<dbReference type="RefSeq" id="WP_169202762.1">
    <property type="nucleotide sequence ID" value="NZ_CP059467.1"/>
</dbReference>
<keyword evidence="4" id="KW-1134">Transmembrane beta strand</keyword>
<organism evidence="10 11">
    <name type="scientific">Aromatoleum bremense</name>
    <dbReference type="NCBI Taxonomy" id="76115"/>
    <lineage>
        <taxon>Bacteria</taxon>
        <taxon>Pseudomonadati</taxon>
        <taxon>Pseudomonadota</taxon>
        <taxon>Betaproteobacteria</taxon>
        <taxon>Rhodocyclales</taxon>
        <taxon>Rhodocyclaceae</taxon>
        <taxon>Aromatoleum</taxon>
    </lineage>
</organism>
<sequence>MKRVLAICVASLIPAAVWSADLLDVYRDALANDARYAAARAQFDAGQERVVQGRAGLLPVIGASADTTWNDVDSSQFGDRRYNSNAYGVQLTQPLFRWQNWVQYKQGELQTALAGVQFGEARQDLILRVSQAYFDVLTAQEVLIAQTQLRTAAAEQLELAKASFEVGTVTITDVHEAQSRFDLAVAQEIAARNDLDVRRHTLAQIIGKDPEPLAGLRGGVTLSRPQPDSIVDWASAAEQGAYGVQVQQVSREIAAREVELARAGHYPTVDVVATYGHQGGISTSSSFAGTGGRTESDAQTVGLQFNLPLFAGGAISSRAREAAALRVRAEADLEEARRNAALAARQAYLGVTSGMAQVRALEAAQVSSTSALEANRLGYEVGVRINIDVLNAQSQLADTLRQLARARYDTLLAQLRLKAAAGTLGEEDVQVINALLAESPTSFAPAQLGPASR</sequence>
<keyword evidence="11" id="KW-1185">Reference proteome</keyword>